<sequence length="164" mass="18732">MQYYTNAYTVSFLALIEGKLGEPLKADKSTFFGPNETLINLQDREPLAISSYEDDEIKQRYRKLPSIYVASKRRRITAPFIPTTFRIETEPFISFSDEGYMPTIVVTLPNNEICEIAIASSLASDLEVIRKNHGAIRNAVVKVDQVPNHEGSRSKIKFMEYNYD</sequence>
<gene>
    <name evidence="1" type="ORF">AXFE_14910</name>
</gene>
<keyword evidence="2" id="KW-1185">Reference proteome</keyword>
<evidence type="ECO:0000313" key="1">
    <source>
        <dbReference type="EMBL" id="KJF17591.1"/>
    </source>
</evidence>
<dbReference type="STRING" id="1280514.AXFE_14910"/>
<reference evidence="1 2" key="1">
    <citation type="submission" date="2015-01" db="EMBL/GenBank/DDBJ databases">
        <title>Draft genome of the acidophilic iron oxidizer Acidithrix ferrooxidans strain Py-F3.</title>
        <authorList>
            <person name="Poehlein A."/>
            <person name="Eisen S."/>
            <person name="Schloemann M."/>
            <person name="Johnson B.D."/>
            <person name="Daniel R."/>
            <person name="Muehling M."/>
        </authorList>
    </citation>
    <scope>NUCLEOTIDE SEQUENCE [LARGE SCALE GENOMIC DNA]</scope>
    <source>
        <strain evidence="1 2">Py-F3</strain>
    </source>
</reference>
<proteinExistence type="predicted"/>
<dbReference type="RefSeq" id="WP_052605230.1">
    <property type="nucleotide sequence ID" value="NZ_JXYS01000034.1"/>
</dbReference>
<protein>
    <submittedName>
        <fullName evidence="1">Uncharacterized protein</fullName>
    </submittedName>
</protein>
<organism evidence="1 2">
    <name type="scientific">Acidithrix ferrooxidans</name>
    <dbReference type="NCBI Taxonomy" id="1280514"/>
    <lineage>
        <taxon>Bacteria</taxon>
        <taxon>Bacillati</taxon>
        <taxon>Actinomycetota</taxon>
        <taxon>Acidimicrobiia</taxon>
        <taxon>Acidimicrobiales</taxon>
        <taxon>Acidimicrobiaceae</taxon>
        <taxon>Acidithrix</taxon>
    </lineage>
</organism>
<dbReference type="EMBL" id="JXYS01000034">
    <property type="protein sequence ID" value="KJF17591.1"/>
    <property type="molecule type" value="Genomic_DNA"/>
</dbReference>
<name>A0A0D8HKF8_9ACTN</name>
<accession>A0A0D8HKF8</accession>
<evidence type="ECO:0000313" key="2">
    <source>
        <dbReference type="Proteomes" id="UP000032360"/>
    </source>
</evidence>
<comment type="caution">
    <text evidence="1">The sequence shown here is derived from an EMBL/GenBank/DDBJ whole genome shotgun (WGS) entry which is preliminary data.</text>
</comment>
<dbReference type="Proteomes" id="UP000032360">
    <property type="component" value="Unassembled WGS sequence"/>
</dbReference>
<dbReference type="AlphaFoldDB" id="A0A0D8HKF8"/>